<evidence type="ECO:0000256" key="4">
    <source>
        <dbReference type="ARBA" id="ARBA00023242"/>
    </source>
</evidence>
<dbReference type="PANTHER" id="PTHR11849:SF282">
    <property type="entry name" value="ETV5-RELATED PROTEIN ETS96B"/>
    <property type="match status" value="1"/>
</dbReference>
<evidence type="ECO:0000256" key="6">
    <source>
        <dbReference type="SAM" id="MobiDB-lite"/>
    </source>
</evidence>
<dbReference type="PROSITE" id="PS00346">
    <property type="entry name" value="ETS_DOMAIN_2"/>
    <property type="match status" value="1"/>
</dbReference>
<evidence type="ECO:0000259" key="7">
    <source>
        <dbReference type="PROSITE" id="PS50061"/>
    </source>
</evidence>
<keyword evidence="3 5" id="KW-0238">DNA-binding</keyword>
<feature type="compositionally biased region" description="Acidic residues" evidence="6">
    <location>
        <begin position="851"/>
        <end position="860"/>
    </location>
</feature>
<proteinExistence type="inferred from homology"/>
<sequence>PGNGFGRLPEPLQTVAGEYCPSNYPVSQTANNEKLHTGSELYMPQGYRQETWLQDGSSSETEDSEQYVPEFHQMSSASVKQESSNCTRNGDNGNYHPQYQSTPVPVTHGQNSDFLEINSDRCFGNRKINGPASKSSKDVAVKEEPTDRSYVEPLPITNISSAASQENDLIFDSRVAVNISTGRKKRKRTLGMRRDGIRKTSIFPYARERTRRTLVRFRRSSDDTDSRITLRLLTANNLIYPQRQQYGNVTRDHRGSSPPPSRPASASSSTSQWQSTFSVSSETFLQRQESWNSEAYAKRSCTPTWTELGTQLDPRSSSWDRQNGCYQKKGSPISTWNPDHINKRPSSATGVSAWSDVTVGYQQQRRGSLQLWQFLVALLDDPANAPCIAWTGRGMEFKLIEPEEVARRWGVQKNRPAMNYDKLSRSLRYYYEKGIMQKVAGERYVYKFVCDPEALFNMAYGTGASSGISGEVPNSMVRSHAVPGKGAGGNEVPDLMKHPAAGYSDAVFAMYSNTAAVYGSSSLHHLHQYLGGNEGFKTPPSRYHPHYPHQYGSNHHHHHHHSAPSYTETFLNYSRLSSHEAAFDSKAQELSARDSYTQETGSTSREREPASIPYDNVQRSQLPASTVPSQSSILDGAASSKLEQAPYTCLGVGSCIKMVKTKSSKQEEGGMGFKDKQKALDTLKILDGRDISYQYHVITSFVSRAKRTLQITRDEEKLANLRDALKVFEDWLTDYKENNRGKENLAYLPIETIKAFRSLAKKAYMNEKGDYKSLRDMKVPNGGTTWDIERNRRLKEIINRIKNEHVQWYETDVGDFRGLPTKEHVRCIVLGYSPDPTKLKKLAVQAREKFNEEDDDMDVEEERKPGKGAKRARDNSSSSDSDSEPKKKCAKRSSETEENEQNEKKENMLSFKDKDKALQSIKSLEGRDVSYQFHAISGLVKRAERVISCTKDEQKIKNMQEAIEIFENWLTDYNVKGRSKENFNYLTIDIVRAFKSLAERYNIEDNGFLKVYEEVNGDYKKLRSVQFPESYVTWDVKRNEHLRELVNFIKEKHVLWFDTDVEFRGLPTVEHTRCIMWGFSHDVAKLKKLLPTLSKKLEPAD</sequence>
<dbReference type="Gene3D" id="1.10.10.10">
    <property type="entry name" value="Winged helix-like DNA-binding domain superfamily/Winged helix DNA-binding domain"/>
    <property type="match status" value="1"/>
</dbReference>
<feature type="region of interest" description="Disordered" evidence="6">
    <location>
        <begin position="584"/>
        <end position="631"/>
    </location>
</feature>
<dbReference type="GO" id="GO:0000981">
    <property type="term" value="F:DNA-binding transcription factor activity, RNA polymerase II-specific"/>
    <property type="evidence" value="ECO:0007669"/>
    <property type="project" value="TreeGrafter"/>
</dbReference>
<keyword evidence="4 5" id="KW-0539">Nucleus</keyword>
<feature type="region of interest" description="Disordered" evidence="6">
    <location>
        <begin position="536"/>
        <end position="564"/>
    </location>
</feature>
<dbReference type="SUPFAM" id="SSF46785">
    <property type="entry name" value="Winged helix' DNA-binding domain"/>
    <property type="match status" value="1"/>
</dbReference>
<keyword evidence="9" id="KW-1185">Reference proteome</keyword>
<feature type="region of interest" description="Disordered" evidence="6">
    <location>
        <begin position="243"/>
        <end position="272"/>
    </location>
</feature>
<dbReference type="PANTHER" id="PTHR11849">
    <property type="entry name" value="ETS"/>
    <property type="match status" value="1"/>
</dbReference>
<dbReference type="InterPro" id="IPR036390">
    <property type="entry name" value="WH_DNA-bd_sf"/>
</dbReference>
<accession>A0A151WQI3</accession>
<reference evidence="8 9" key="1">
    <citation type="submission" date="2015-09" db="EMBL/GenBank/DDBJ databases">
        <title>Trachymyrmex zeteki WGS genome.</title>
        <authorList>
            <person name="Nygaard S."/>
            <person name="Hu H."/>
            <person name="Boomsma J."/>
            <person name="Zhang G."/>
        </authorList>
    </citation>
    <scope>NUCLEOTIDE SEQUENCE [LARGE SCALE GENOMIC DNA]</scope>
    <source>
        <strain evidence="8">Tzet28-1</strain>
        <tissue evidence="8">Whole body</tissue>
    </source>
</reference>
<dbReference type="PROSITE" id="PS50061">
    <property type="entry name" value="ETS_DOMAIN_3"/>
    <property type="match status" value="1"/>
</dbReference>
<dbReference type="Pfam" id="PF00178">
    <property type="entry name" value="Ets"/>
    <property type="match status" value="1"/>
</dbReference>
<dbReference type="FunFam" id="1.10.10.10:FF:000121">
    <property type="entry name" value="ETS translocation variant 5"/>
    <property type="match status" value="1"/>
</dbReference>
<dbReference type="AlphaFoldDB" id="A0A151WQI3"/>
<dbReference type="PROSITE" id="PS00345">
    <property type="entry name" value="ETS_DOMAIN_1"/>
    <property type="match status" value="1"/>
</dbReference>
<evidence type="ECO:0000313" key="9">
    <source>
        <dbReference type="Proteomes" id="UP000075809"/>
    </source>
</evidence>
<comment type="similarity">
    <text evidence="2 5">Belongs to the ETS family.</text>
</comment>
<dbReference type="GO" id="GO:0005634">
    <property type="term" value="C:nucleus"/>
    <property type="evidence" value="ECO:0007669"/>
    <property type="project" value="UniProtKB-SubCell"/>
</dbReference>
<protein>
    <submittedName>
        <fullName evidence="8">ETS translocation variant 1</fullName>
    </submittedName>
</protein>
<feature type="region of interest" description="Disordered" evidence="6">
    <location>
        <begin position="850"/>
        <end position="911"/>
    </location>
</feature>
<feature type="compositionally biased region" description="Polar residues" evidence="6">
    <location>
        <begin position="617"/>
        <end position="631"/>
    </location>
</feature>
<evidence type="ECO:0000256" key="3">
    <source>
        <dbReference type="ARBA" id="ARBA00023125"/>
    </source>
</evidence>
<gene>
    <name evidence="8" type="ORF">ALC60_10977</name>
</gene>
<dbReference type="InterPro" id="IPR000418">
    <property type="entry name" value="Ets_dom"/>
</dbReference>
<evidence type="ECO:0000256" key="2">
    <source>
        <dbReference type="ARBA" id="ARBA00005562"/>
    </source>
</evidence>
<dbReference type="EMBL" id="KQ982850">
    <property type="protein sequence ID" value="KYQ49955.1"/>
    <property type="molecule type" value="Genomic_DNA"/>
</dbReference>
<dbReference type="SMART" id="SM00413">
    <property type="entry name" value="ETS"/>
    <property type="match status" value="1"/>
</dbReference>
<organism evidence="8 9">
    <name type="scientific">Mycetomoellerius zeteki</name>
    <dbReference type="NCBI Taxonomy" id="64791"/>
    <lineage>
        <taxon>Eukaryota</taxon>
        <taxon>Metazoa</taxon>
        <taxon>Ecdysozoa</taxon>
        <taxon>Arthropoda</taxon>
        <taxon>Hexapoda</taxon>
        <taxon>Insecta</taxon>
        <taxon>Pterygota</taxon>
        <taxon>Neoptera</taxon>
        <taxon>Endopterygota</taxon>
        <taxon>Hymenoptera</taxon>
        <taxon>Apocrita</taxon>
        <taxon>Aculeata</taxon>
        <taxon>Formicoidea</taxon>
        <taxon>Formicidae</taxon>
        <taxon>Myrmicinae</taxon>
        <taxon>Mycetomoellerius</taxon>
    </lineage>
</organism>
<feature type="non-terminal residue" evidence="8">
    <location>
        <position position="1"/>
    </location>
</feature>
<dbReference type="GO" id="GO:0043565">
    <property type="term" value="F:sequence-specific DNA binding"/>
    <property type="evidence" value="ECO:0007669"/>
    <property type="project" value="InterPro"/>
</dbReference>
<dbReference type="GO" id="GO:0030154">
    <property type="term" value="P:cell differentiation"/>
    <property type="evidence" value="ECO:0007669"/>
    <property type="project" value="TreeGrafter"/>
</dbReference>
<feature type="compositionally biased region" description="Polar residues" evidence="6">
    <location>
        <begin position="594"/>
        <end position="603"/>
    </location>
</feature>
<comment type="subcellular location">
    <subcellularLocation>
        <location evidence="1 5">Nucleus</location>
    </subcellularLocation>
</comment>
<feature type="domain" description="ETS" evidence="7">
    <location>
        <begin position="369"/>
        <end position="449"/>
    </location>
</feature>
<dbReference type="InterPro" id="IPR046328">
    <property type="entry name" value="ETS_fam"/>
</dbReference>
<evidence type="ECO:0000256" key="1">
    <source>
        <dbReference type="ARBA" id="ARBA00004123"/>
    </source>
</evidence>
<feature type="compositionally biased region" description="Low complexity" evidence="6">
    <location>
        <begin position="263"/>
        <end position="272"/>
    </location>
</feature>
<dbReference type="Proteomes" id="UP000075809">
    <property type="component" value="Unassembled WGS sequence"/>
</dbReference>
<dbReference type="STRING" id="64791.A0A151WQI3"/>
<dbReference type="PRINTS" id="PR00454">
    <property type="entry name" value="ETSDOMAIN"/>
</dbReference>
<evidence type="ECO:0000313" key="8">
    <source>
        <dbReference type="EMBL" id="KYQ49955.1"/>
    </source>
</evidence>
<dbReference type="InterPro" id="IPR036388">
    <property type="entry name" value="WH-like_DNA-bd_sf"/>
</dbReference>
<evidence type="ECO:0000256" key="5">
    <source>
        <dbReference type="RuleBase" id="RU004019"/>
    </source>
</evidence>
<name>A0A151WQI3_9HYME</name>
<dbReference type="Gene3D" id="1.20.120.1250">
    <property type="entry name" value="Sulfhydryl oxidase R596, ORFan domain"/>
    <property type="match status" value="2"/>
</dbReference>
<feature type="compositionally biased region" description="Basic and acidic residues" evidence="6">
    <location>
        <begin position="883"/>
        <end position="911"/>
    </location>
</feature>